<proteinExistence type="predicted"/>
<sequence>MIFKYKFCLWLIDTLSIQPLTLPEIQKKWLNASANEDGDPLAERTFNRYRREAESLMYVDIKCDKHDGNLYKIIRPDGFKNDELQQWLLSAFRVSSLTERVNQREEVMIEPAPPAANLLQDVMEAIDGKRLLRIVYKSHYQDEKEIILLPAFVRLFKQRWYVIGEVRGKERTMTCALERVKEIELLEENKVKFSPKLRAILKPEVYFEHCFGIIRQFEPITICFRAFWPQDAYLKDVPLHVSQIEVNHTEDYTDFEMFVRPTYDLKQELLWHRDKLVILSPESFRQDMIQVLRATLSGYETGENHAIDE</sequence>
<reference evidence="2 3" key="1">
    <citation type="submission" date="2018-08" db="EMBL/GenBank/DDBJ databases">
        <title>A genome reference for cultivated species of the human gut microbiota.</title>
        <authorList>
            <person name="Zou Y."/>
            <person name="Xue W."/>
            <person name="Luo G."/>
        </authorList>
    </citation>
    <scope>NUCLEOTIDE SEQUENCE [LARGE SCALE GENOMIC DNA]</scope>
    <source>
        <strain evidence="2 3">AF22-3AC</strain>
    </source>
</reference>
<evidence type="ECO:0000259" key="1">
    <source>
        <dbReference type="Pfam" id="PF13280"/>
    </source>
</evidence>
<evidence type="ECO:0000313" key="2">
    <source>
        <dbReference type="EMBL" id="RGS30284.1"/>
    </source>
</evidence>
<evidence type="ECO:0000313" key="3">
    <source>
        <dbReference type="Proteomes" id="UP000283341"/>
    </source>
</evidence>
<dbReference type="RefSeq" id="WP_118404068.1">
    <property type="nucleotide sequence ID" value="NZ_JADNFX010000041.1"/>
</dbReference>
<protein>
    <submittedName>
        <fullName evidence="2">WYL domain-containing protein</fullName>
    </submittedName>
</protein>
<dbReference type="PROSITE" id="PS52050">
    <property type="entry name" value="WYL"/>
    <property type="match status" value="1"/>
</dbReference>
<dbReference type="Pfam" id="PF13280">
    <property type="entry name" value="WYL"/>
    <property type="match status" value="1"/>
</dbReference>
<dbReference type="InterPro" id="IPR051534">
    <property type="entry name" value="CBASS_pafABC_assoc_protein"/>
</dbReference>
<dbReference type="EMBL" id="QRVJ01000050">
    <property type="protein sequence ID" value="RGS30284.1"/>
    <property type="molecule type" value="Genomic_DNA"/>
</dbReference>
<comment type="caution">
    <text evidence="2">The sequence shown here is derived from an EMBL/GenBank/DDBJ whole genome shotgun (WGS) entry which is preliminary data.</text>
</comment>
<dbReference type="InterPro" id="IPR026881">
    <property type="entry name" value="WYL_dom"/>
</dbReference>
<name>A0A412I0A8_9BACE</name>
<dbReference type="PANTHER" id="PTHR34580">
    <property type="match status" value="1"/>
</dbReference>
<dbReference type="Proteomes" id="UP000283341">
    <property type="component" value="Unassembled WGS sequence"/>
</dbReference>
<feature type="domain" description="WYL" evidence="1">
    <location>
        <begin position="118"/>
        <end position="184"/>
    </location>
</feature>
<gene>
    <name evidence="2" type="ORF">DWX97_26390</name>
</gene>
<accession>A0A412I0A8</accession>
<organism evidence="2 3">
    <name type="scientific">Bacteroides cellulosilyticus</name>
    <dbReference type="NCBI Taxonomy" id="246787"/>
    <lineage>
        <taxon>Bacteria</taxon>
        <taxon>Pseudomonadati</taxon>
        <taxon>Bacteroidota</taxon>
        <taxon>Bacteroidia</taxon>
        <taxon>Bacteroidales</taxon>
        <taxon>Bacteroidaceae</taxon>
        <taxon>Bacteroides</taxon>
    </lineage>
</organism>
<dbReference type="PANTHER" id="PTHR34580:SF9">
    <property type="entry name" value="SLL5097 PROTEIN"/>
    <property type="match status" value="1"/>
</dbReference>
<dbReference type="AlphaFoldDB" id="A0A412I0A8"/>